<evidence type="ECO:0000313" key="2">
    <source>
        <dbReference type="Proteomes" id="UP000823561"/>
    </source>
</evidence>
<evidence type="ECO:0000313" key="1">
    <source>
        <dbReference type="EMBL" id="KAG5269611.1"/>
    </source>
</evidence>
<dbReference type="SUPFAM" id="SSF51092">
    <property type="entry name" value="Vitelline membrane outer protein-I (VMO-I)"/>
    <property type="match status" value="1"/>
</dbReference>
<gene>
    <name evidence="1" type="ORF">AALO_G00203990</name>
</gene>
<dbReference type="PANTHER" id="PTHR18841:SF0">
    <property type="entry name" value="VITELLINE MEMBRANE OUTER LAYER 1 HOMOLOG A-RELATED"/>
    <property type="match status" value="1"/>
</dbReference>
<reference evidence="1" key="1">
    <citation type="submission" date="2020-10" db="EMBL/GenBank/DDBJ databases">
        <title>Chromosome-scale genome assembly of the Allis shad, Alosa alosa.</title>
        <authorList>
            <person name="Margot Z."/>
            <person name="Christophe K."/>
            <person name="Cabau C."/>
            <person name="Louis A."/>
            <person name="Berthelot C."/>
            <person name="Parey E."/>
            <person name="Roest Crollius H."/>
            <person name="Montfort J."/>
            <person name="Robinson-Rechavi M."/>
            <person name="Bucao C."/>
            <person name="Bouchez O."/>
            <person name="Gislard M."/>
            <person name="Lluch J."/>
            <person name="Milhes M."/>
            <person name="Lampietro C."/>
            <person name="Lopez Roques C."/>
            <person name="Donnadieu C."/>
            <person name="Braasch I."/>
            <person name="Desvignes T."/>
            <person name="Postlethwait J."/>
            <person name="Bobe J."/>
            <person name="Guiguen Y."/>
        </authorList>
    </citation>
    <scope>NUCLEOTIDE SEQUENCE</scope>
    <source>
        <strain evidence="1">M-15738</strain>
        <tissue evidence="1">Blood</tissue>
    </source>
</reference>
<keyword evidence="2" id="KW-1185">Reference proteome</keyword>
<dbReference type="CDD" id="cd00220">
    <property type="entry name" value="VMO-I"/>
    <property type="match status" value="1"/>
</dbReference>
<evidence type="ECO:0008006" key="3">
    <source>
        <dbReference type="Google" id="ProtNLM"/>
    </source>
</evidence>
<dbReference type="Proteomes" id="UP000823561">
    <property type="component" value="Chromosome 15"/>
</dbReference>
<dbReference type="GO" id="GO:0005615">
    <property type="term" value="C:extracellular space"/>
    <property type="evidence" value="ECO:0007669"/>
    <property type="project" value="TreeGrafter"/>
</dbReference>
<protein>
    <recommendedName>
        <fullName evidence="3">Vitelline membrane outer layer protein 1 homolog</fullName>
    </recommendedName>
</protein>
<dbReference type="InterPro" id="IPR036706">
    <property type="entry name" value="VOMI_sf"/>
</dbReference>
<dbReference type="Pfam" id="PF03762">
    <property type="entry name" value="VOMI"/>
    <property type="match status" value="1"/>
</dbReference>
<dbReference type="AlphaFoldDB" id="A0AAV6G6U8"/>
<dbReference type="InterPro" id="IPR005515">
    <property type="entry name" value="VOMI"/>
</dbReference>
<proteinExistence type="predicted"/>
<dbReference type="Gene3D" id="2.100.10.20">
    <property type="entry name" value="Vitelline membrane outer layer protein I (VOMI)"/>
    <property type="match status" value="1"/>
</dbReference>
<name>A0AAV6G6U8_9TELE</name>
<organism evidence="1 2">
    <name type="scientific">Alosa alosa</name>
    <name type="common">allis shad</name>
    <dbReference type="NCBI Taxonomy" id="278164"/>
    <lineage>
        <taxon>Eukaryota</taxon>
        <taxon>Metazoa</taxon>
        <taxon>Chordata</taxon>
        <taxon>Craniata</taxon>
        <taxon>Vertebrata</taxon>
        <taxon>Euteleostomi</taxon>
        <taxon>Actinopterygii</taxon>
        <taxon>Neopterygii</taxon>
        <taxon>Teleostei</taxon>
        <taxon>Clupei</taxon>
        <taxon>Clupeiformes</taxon>
        <taxon>Clupeoidei</taxon>
        <taxon>Clupeidae</taxon>
        <taxon>Alosa</taxon>
    </lineage>
</organism>
<dbReference type="EMBL" id="JADWDJ010000015">
    <property type="protein sequence ID" value="KAG5269611.1"/>
    <property type="molecule type" value="Genomic_DNA"/>
</dbReference>
<accession>A0AAV6G6U8</accession>
<comment type="caution">
    <text evidence="1">The sequence shown here is derived from an EMBL/GenBank/DDBJ whole genome shotgun (WGS) entry which is preliminary data.</text>
</comment>
<dbReference type="PANTHER" id="PTHR18841">
    <property type="entry name" value="VITELLINE MEMBRANE OUTER LAYER PROTEIN I-RELATED"/>
    <property type="match status" value="1"/>
</dbReference>
<sequence length="226" mass="24936">MTRSCSAFTSQNRLIRTVHQLTITASLVRKSRLVMAKPAYRKAELWQMGLLILSLVSHSEGSTIIEVENGGGWGGWQEVKMCPKDFYAYGFSLRVERSVGKHDDTALNGIRLFCKHITYQIEDIMVESPGHWGDWTSKQACESGYLDSFQLRVEASQGKGDDTAANNINVHCSSGDILHGDGTGWGSWGRWSSRCPNGVCGMQVKVEGPQGRGDDTALNDARMICC</sequence>